<sequence>MRRVVEPVVRGAALSAAAMTVVTLRWSALHWGATTEETREKLPGDEILRDPGLVATRAITVEAPPEAVWPWVVQLGAGRGGFYSYDRLENLAGCQVDSAETVVEAWQHLEPGDLVHLHPKVALSVASVDPGRSLVLHAAPAMAAGSSADASSGVPAAAAPYDFTWAFVLRRHPHLATRLIVRERFDYLHAWSFLLVEPLCAASSVMSREMLRGIRDRAERASRFQ</sequence>
<organism evidence="1 2">
    <name type="scientific">Terrabacter lapilli</name>
    <dbReference type="NCBI Taxonomy" id="436231"/>
    <lineage>
        <taxon>Bacteria</taxon>
        <taxon>Bacillati</taxon>
        <taxon>Actinomycetota</taxon>
        <taxon>Actinomycetes</taxon>
        <taxon>Micrococcales</taxon>
        <taxon>Intrasporangiaceae</taxon>
        <taxon>Terrabacter</taxon>
    </lineage>
</organism>
<dbReference type="Proteomes" id="UP001500013">
    <property type="component" value="Unassembled WGS sequence"/>
</dbReference>
<protein>
    <recommendedName>
        <fullName evidence="3">Polyketide cyclase/dehydrase/lipid transport protein</fullName>
    </recommendedName>
</protein>
<reference evidence="1 2" key="1">
    <citation type="journal article" date="2019" name="Int. J. Syst. Evol. Microbiol.">
        <title>The Global Catalogue of Microorganisms (GCM) 10K type strain sequencing project: providing services to taxonomists for standard genome sequencing and annotation.</title>
        <authorList>
            <consortium name="The Broad Institute Genomics Platform"/>
            <consortium name="The Broad Institute Genome Sequencing Center for Infectious Disease"/>
            <person name="Wu L."/>
            <person name="Ma J."/>
        </authorList>
    </citation>
    <scope>NUCLEOTIDE SEQUENCE [LARGE SCALE GENOMIC DNA]</scope>
    <source>
        <strain evidence="1 2">JCM 15628</strain>
    </source>
</reference>
<dbReference type="RefSeq" id="WP_344061666.1">
    <property type="nucleotide sequence ID" value="NZ_BAAAPU010000007.1"/>
</dbReference>
<keyword evidence="2" id="KW-1185">Reference proteome</keyword>
<comment type="caution">
    <text evidence="1">The sequence shown here is derived from an EMBL/GenBank/DDBJ whole genome shotgun (WGS) entry which is preliminary data.</text>
</comment>
<name>A0ABN2S4Z2_9MICO</name>
<gene>
    <name evidence="1" type="ORF">GCM10009817_21170</name>
</gene>
<proteinExistence type="predicted"/>
<evidence type="ECO:0000313" key="2">
    <source>
        <dbReference type="Proteomes" id="UP001500013"/>
    </source>
</evidence>
<evidence type="ECO:0008006" key="3">
    <source>
        <dbReference type="Google" id="ProtNLM"/>
    </source>
</evidence>
<accession>A0ABN2S4Z2</accession>
<evidence type="ECO:0000313" key="1">
    <source>
        <dbReference type="EMBL" id="GAA1980207.1"/>
    </source>
</evidence>
<dbReference type="EMBL" id="BAAAPU010000007">
    <property type="protein sequence ID" value="GAA1980207.1"/>
    <property type="molecule type" value="Genomic_DNA"/>
</dbReference>